<keyword evidence="2" id="KW-1185">Reference proteome</keyword>
<dbReference type="Proteomes" id="UP000198211">
    <property type="component" value="Unassembled WGS sequence"/>
</dbReference>
<evidence type="ECO:0000313" key="2">
    <source>
        <dbReference type="Proteomes" id="UP000198211"/>
    </source>
</evidence>
<name>A0A225UY05_9STRA</name>
<gene>
    <name evidence="1" type="ORF">PHMEG_00031711</name>
</gene>
<organism evidence="1 2">
    <name type="scientific">Phytophthora megakarya</name>
    <dbReference type="NCBI Taxonomy" id="4795"/>
    <lineage>
        <taxon>Eukaryota</taxon>
        <taxon>Sar</taxon>
        <taxon>Stramenopiles</taxon>
        <taxon>Oomycota</taxon>
        <taxon>Peronosporomycetes</taxon>
        <taxon>Peronosporales</taxon>
        <taxon>Peronosporaceae</taxon>
        <taxon>Phytophthora</taxon>
    </lineage>
</organism>
<protein>
    <submittedName>
        <fullName evidence="1">Integrase, catalytic core protein</fullName>
    </submittedName>
</protein>
<sequence length="125" mass="13707">MSLGTSGEAWLVAQGKHKEFGVNCDKVYTAMFESLRLILAIGTILDCRMHQMNVHTAFLNGLGVGLVTTRLPSARDLVEEGRLEIQYCPTSDMSADILTKVLTTGQSIKLREQIGVKYFKITGGT</sequence>
<proteinExistence type="predicted"/>
<comment type="caution">
    <text evidence="1">The sequence shown here is derived from an EMBL/GenBank/DDBJ whole genome shotgun (WGS) entry which is preliminary data.</text>
</comment>
<dbReference type="EMBL" id="NBNE01010164">
    <property type="protein sequence ID" value="OWY97698.1"/>
    <property type="molecule type" value="Genomic_DNA"/>
</dbReference>
<evidence type="ECO:0000313" key="1">
    <source>
        <dbReference type="EMBL" id="OWY97698.1"/>
    </source>
</evidence>
<reference evidence="2" key="1">
    <citation type="submission" date="2017-03" db="EMBL/GenBank/DDBJ databases">
        <title>Phytopthora megakarya and P. palmivora, two closely related causual agents of cacao black pod achieved similar genome size and gene model numbers by different mechanisms.</title>
        <authorList>
            <person name="Ali S."/>
            <person name="Shao J."/>
            <person name="Larry D.J."/>
            <person name="Kronmiller B."/>
            <person name="Shen D."/>
            <person name="Strem M.D."/>
            <person name="Melnick R.L."/>
            <person name="Guiltinan M.J."/>
            <person name="Tyler B.M."/>
            <person name="Meinhardt L.W."/>
            <person name="Bailey B.A."/>
        </authorList>
    </citation>
    <scope>NUCLEOTIDE SEQUENCE [LARGE SCALE GENOMIC DNA]</scope>
    <source>
        <strain evidence="2">zdho120</strain>
    </source>
</reference>
<dbReference type="AlphaFoldDB" id="A0A225UY05"/>
<accession>A0A225UY05</accession>